<dbReference type="EMBL" id="CP005876">
    <property type="protein sequence ID" value="AHH10017.1"/>
    <property type="molecule type" value="Genomic_DNA"/>
</dbReference>
<keyword evidence="1" id="KW-0175">Coiled coil</keyword>
<evidence type="ECO:0000256" key="1">
    <source>
        <dbReference type="SAM" id="Coils"/>
    </source>
</evidence>
<feature type="coiled-coil region" evidence="1">
    <location>
        <begin position="60"/>
        <end position="87"/>
    </location>
</feature>
<dbReference type="AlphaFoldDB" id="W5ST21"/>
<name>W5ST21_BORPR</name>
<organism evidence="2">
    <name type="scientific">Borrelia parkeri SLO</name>
    <dbReference type="NCBI Taxonomy" id="1313294"/>
    <lineage>
        <taxon>Bacteria</taxon>
        <taxon>Pseudomonadati</taxon>
        <taxon>Spirochaetota</taxon>
        <taxon>Spirochaetia</taxon>
        <taxon>Spirochaetales</taxon>
        <taxon>Borreliaceae</taxon>
        <taxon>Borrelia</taxon>
    </lineage>
</organism>
<dbReference type="HOGENOM" id="CLU_1500744_0_0_12"/>
<proteinExistence type="predicted"/>
<accession>W5ST21</accession>
<keyword evidence="2" id="KW-0614">Plasmid</keyword>
<reference evidence="2" key="1">
    <citation type="submission" date="2013-04" db="EMBL/GenBank/DDBJ databases">
        <title>Comparative Genomics of Relapsing Fever Spirochetes.</title>
        <authorList>
            <person name="Schwan T.G."/>
            <person name="Raffel S.J."/>
            <person name="Porcella S.F."/>
            <person name="Martens C.A."/>
            <person name="Bruno D.P."/>
            <person name="Ricklefs S.M."/>
            <person name="Barbian K.B."/>
        </authorList>
    </citation>
    <scope>NUCLEOTIDE SEQUENCE</scope>
    <source>
        <strain evidence="2">SLO</strain>
        <plasmid evidence="2">unnamed</plasmid>
    </source>
</reference>
<protein>
    <submittedName>
        <fullName evidence="2">Uncharacterized protein</fullName>
    </submittedName>
</protein>
<geneLocation type="plasmid" evidence="2">
    <name>unnamed</name>
</geneLocation>
<sequence length="197" mass="22636">MRFLILKEVYMKGEQLVDEVSSSNGPSSDVNNNKDLVTISVEEYEKLISDSKRLPDMISREDFERRLAEAESNFTKARKQAEKQAEVDAFKDSKLLAHLEKACEQYEITPPFANASSIKDAKLAFLDAMKKKYSIKFRVDESGDLDSQIENISLLVQELTAYKQMVNSRNRYVGKIINNTKAQRHKERLIPREVLNV</sequence>
<evidence type="ECO:0000313" key="2">
    <source>
        <dbReference type="EMBL" id="AHH10017.1"/>
    </source>
</evidence>
<gene>
    <name evidence="2" type="ORF">BPA_0046800</name>
</gene>